<dbReference type="EMBL" id="JANEYF010002187">
    <property type="protein sequence ID" value="KAJ8950032.1"/>
    <property type="molecule type" value="Genomic_DNA"/>
</dbReference>
<organism evidence="1 2">
    <name type="scientific">Rhamnusium bicolor</name>
    <dbReference type="NCBI Taxonomy" id="1586634"/>
    <lineage>
        <taxon>Eukaryota</taxon>
        <taxon>Metazoa</taxon>
        <taxon>Ecdysozoa</taxon>
        <taxon>Arthropoda</taxon>
        <taxon>Hexapoda</taxon>
        <taxon>Insecta</taxon>
        <taxon>Pterygota</taxon>
        <taxon>Neoptera</taxon>
        <taxon>Endopterygota</taxon>
        <taxon>Coleoptera</taxon>
        <taxon>Polyphaga</taxon>
        <taxon>Cucujiformia</taxon>
        <taxon>Chrysomeloidea</taxon>
        <taxon>Cerambycidae</taxon>
        <taxon>Lepturinae</taxon>
        <taxon>Rhagiini</taxon>
        <taxon>Rhamnusium</taxon>
    </lineage>
</organism>
<keyword evidence="2" id="KW-1185">Reference proteome</keyword>
<name>A0AAV8YED3_9CUCU</name>
<comment type="caution">
    <text evidence="1">The sequence shown here is derived from an EMBL/GenBank/DDBJ whole genome shotgun (WGS) entry which is preliminary data.</text>
</comment>
<dbReference type="Proteomes" id="UP001162156">
    <property type="component" value="Unassembled WGS sequence"/>
</dbReference>
<reference evidence="1" key="1">
    <citation type="journal article" date="2023" name="Insect Mol. Biol.">
        <title>Genome sequencing provides insights into the evolution of gene families encoding plant cell wall-degrading enzymes in longhorned beetles.</title>
        <authorList>
            <person name="Shin N.R."/>
            <person name="Okamura Y."/>
            <person name="Kirsch R."/>
            <person name="Pauchet Y."/>
        </authorList>
    </citation>
    <scope>NUCLEOTIDE SEQUENCE</scope>
    <source>
        <strain evidence="1">RBIC_L_NR</strain>
    </source>
</reference>
<protein>
    <recommendedName>
        <fullName evidence="3">HTH psq-type domain-containing protein</fullName>
    </recommendedName>
</protein>
<evidence type="ECO:0000313" key="2">
    <source>
        <dbReference type="Proteomes" id="UP001162156"/>
    </source>
</evidence>
<accession>A0AAV8YED3</accession>
<evidence type="ECO:0008006" key="3">
    <source>
        <dbReference type="Google" id="ProtNLM"/>
    </source>
</evidence>
<proteinExistence type="predicted"/>
<sequence length="99" mass="11661">MKKMVRQWIRKTTRASTPSDIILRAVREVKIDKKSIRSTAAKYEIPFRSLARYCSKIPEPELNKAESNFQFGYQQNRKVCKVDFDFSKEDSTKLGYCFL</sequence>
<dbReference type="AlphaFoldDB" id="A0AAV8YED3"/>
<evidence type="ECO:0000313" key="1">
    <source>
        <dbReference type="EMBL" id="KAJ8950032.1"/>
    </source>
</evidence>
<gene>
    <name evidence="1" type="ORF">NQ314_008038</name>
</gene>